<dbReference type="EMBL" id="MWQN01000002">
    <property type="protein sequence ID" value="OPC78607.1"/>
    <property type="molecule type" value="Genomic_DNA"/>
</dbReference>
<dbReference type="PANTHER" id="PTHR46825">
    <property type="entry name" value="D-ALANYL-D-ALANINE-CARBOXYPEPTIDASE/ENDOPEPTIDASE AMPH"/>
    <property type="match status" value="1"/>
</dbReference>
<organism evidence="2 3">
    <name type="scientific">Embleya scabrispora</name>
    <dbReference type="NCBI Taxonomy" id="159449"/>
    <lineage>
        <taxon>Bacteria</taxon>
        <taxon>Bacillati</taxon>
        <taxon>Actinomycetota</taxon>
        <taxon>Actinomycetes</taxon>
        <taxon>Kitasatosporales</taxon>
        <taxon>Streptomycetaceae</taxon>
        <taxon>Embleya</taxon>
    </lineage>
</organism>
<dbReference type="Proteomes" id="UP000190037">
    <property type="component" value="Unassembled WGS sequence"/>
</dbReference>
<gene>
    <name evidence="2" type="ORF">B4N89_30995</name>
</gene>
<name>A0A1T3NNX7_9ACTN</name>
<dbReference type="InterPro" id="IPR012338">
    <property type="entry name" value="Beta-lactam/transpept-like"/>
</dbReference>
<dbReference type="Pfam" id="PF00144">
    <property type="entry name" value="Beta-lactamase"/>
    <property type="match status" value="1"/>
</dbReference>
<accession>A0A1T3NNX7</accession>
<proteinExistence type="predicted"/>
<reference evidence="2 3" key="1">
    <citation type="submission" date="2017-03" db="EMBL/GenBank/DDBJ databases">
        <title>Draft genome sequence of Streptomyces scabrisporus NF3, endophyte isolated from Amphipterygium adstringens.</title>
        <authorList>
            <person name="Vazquez M."/>
            <person name="Ceapa C.D."/>
            <person name="Rodriguez Luna D."/>
            <person name="Sanchez Esquivel S."/>
        </authorList>
    </citation>
    <scope>NUCLEOTIDE SEQUENCE [LARGE SCALE GENOMIC DNA]</scope>
    <source>
        <strain evidence="2 3">NF3</strain>
    </source>
</reference>
<protein>
    <recommendedName>
        <fullName evidence="1">Beta-lactamase-related domain-containing protein</fullName>
    </recommendedName>
</protein>
<sequence>MGRSDVSGAAARTLPTPEYLATRLGELAKRGNIPGASVAVRMGDETVSAATGVLDTEIGYPATTESIFQIGSITKVWTATLIMQLVDEGVLDLDAPVRTFLPGFKLVDETASASVTVRQLLCHTAGFEGDIFEEFGPGDDAVAGLVGHLADHGNRLFAPGEMFSYCNSGYVALGRIVEVLTGQTWEATLRERITVPLGLTRVASGAAEAILHRVAIGHVAGPDGTTVKAPVWQMPRSNAPAGSTLATTATDLVAFAAAHVARGLLPDGTRLLSEASALAMRESQVDVPDIGAVGTAWGLGWNLFDWAGGPVIGHDGGTLGQAAILRVVPESGVSIAILTNGGELGVMYELVREVLASTAGVGMPESAVPPVDPPVVDARFFVGRYASQVLAMDVVESERGFELTTRTLGAAAEVMGESVQTSELVARDARTLIAVEAKGGQHAQYAFVGDGDRARFVHMTRALPRVVAGESAGTTGAERVGVDSCSGGAR</sequence>
<dbReference type="RefSeq" id="WP_078979809.1">
    <property type="nucleotide sequence ID" value="NZ_MWQN01000002.1"/>
</dbReference>
<evidence type="ECO:0000259" key="1">
    <source>
        <dbReference type="Pfam" id="PF00144"/>
    </source>
</evidence>
<evidence type="ECO:0000313" key="2">
    <source>
        <dbReference type="EMBL" id="OPC78607.1"/>
    </source>
</evidence>
<feature type="domain" description="Beta-lactamase-related" evidence="1">
    <location>
        <begin position="24"/>
        <end position="344"/>
    </location>
</feature>
<keyword evidence="3" id="KW-1185">Reference proteome</keyword>
<dbReference type="STRING" id="159449.B4N89_30995"/>
<dbReference type="InterPro" id="IPR050491">
    <property type="entry name" value="AmpC-like"/>
</dbReference>
<dbReference type="InterPro" id="IPR001466">
    <property type="entry name" value="Beta-lactam-related"/>
</dbReference>
<dbReference type="AlphaFoldDB" id="A0A1T3NNX7"/>
<evidence type="ECO:0000313" key="3">
    <source>
        <dbReference type="Proteomes" id="UP000190037"/>
    </source>
</evidence>
<dbReference type="OrthoDB" id="262125at2"/>
<comment type="caution">
    <text evidence="2">The sequence shown here is derived from an EMBL/GenBank/DDBJ whole genome shotgun (WGS) entry which is preliminary data.</text>
</comment>
<dbReference type="SUPFAM" id="SSF56601">
    <property type="entry name" value="beta-lactamase/transpeptidase-like"/>
    <property type="match status" value="1"/>
</dbReference>
<dbReference type="PANTHER" id="PTHR46825:SF9">
    <property type="entry name" value="BETA-LACTAMASE-RELATED DOMAIN-CONTAINING PROTEIN"/>
    <property type="match status" value="1"/>
</dbReference>
<dbReference type="Gene3D" id="3.40.710.10">
    <property type="entry name" value="DD-peptidase/beta-lactamase superfamily"/>
    <property type="match status" value="1"/>
</dbReference>